<organism evidence="4 5">
    <name type="scientific">Pseudomassariella vexata</name>
    <dbReference type="NCBI Taxonomy" id="1141098"/>
    <lineage>
        <taxon>Eukaryota</taxon>
        <taxon>Fungi</taxon>
        <taxon>Dikarya</taxon>
        <taxon>Ascomycota</taxon>
        <taxon>Pezizomycotina</taxon>
        <taxon>Sordariomycetes</taxon>
        <taxon>Xylariomycetidae</taxon>
        <taxon>Amphisphaeriales</taxon>
        <taxon>Pseudomassariaceae</taxon>
        <taxon>Pseudomassariella</taxon>
    </lineage>
</organism>
<dbReference type="InParanoid" id="A0A1Y2DJQ7"/>
<dbReference type="EMBL" id="MCFJ01000013">
    <property type="protein sequence ID" value="ORY59488.1"/>
    <property type="molecule type" value="Genomic_DNA"/>
</dbReference>
<comment type="caution">
    <text evidence="4">The sequence shown here is derived from an EMBL/GenBank/DDBJ whole genome shotgun (WGS) entry which is preliminary data.</text>
</comment>
<dbReference type="GO" id="GO:0005634">
    <property type="term" value="C:nucleus"/>
    <property type="evidence" value="ECO:0007669"/>
    <property type="project" value="TreeGrafter"/>
</dbReference>
<keyword evidence="2" id="KW-0808">Transferase</keyword>
<evidence type="ECO:0000256" key="1">
    <source>
        <dbReference type="ARBA" id="ARBA00022603"/>
    </source>
</evidence>
<dbReference type="Pfam" id="PF05971">
    <property type="entry name" value="Methyltransf_10"/>
    <property type="match status" value="1"/>
</dbReference>
<reference evidence="4 5" key="1">
    <citation type="submission" date="2016-07" db="EMBL/GenBank/DDBJ databases">
        <title>Pervasive Adenine N6-methylation of Active Genes in Fungi.</title>
        <authorList>
            <consortium name="DOE Joint Genome Institute"/>
            <person name="Mondo S.J."/>
            <person name="Dannebaum R.O."/>
            <person name="Kuo R.C."/>
            <person name="Labutti K."/>
            <person name="Haridas S."/>
            <person name="Kuo A."/>
            <person name="Salamov A."/>
            <person name="Ahrendt S.R."/>
            <person name="Lipzen A."/>
            <person name="Sullivan W."/>
            <person name="Andreopoulos W.B."/>
            <person name="Clum A."/>
            <person name="Lindquist E."/>
            <person name="Daum C."/>
            <person name="Ramamoorthy G.K."/>
            <person name="Gryganskyi A."/>
            <person name="Culley D."/>
            <person name="Magnuson J.K."/>
            <person name="James T.Y."/>
            <person name="O'Malley M.A."/>
            <person name="Stajich J.E."/>
            <person name="Spatafora J.W."/>
            <person name="Visel A."/>
            <person name="Grigoriev I.V."/>
        </authorList>
    </citation>
    <scope>NUCLEOTIDE SEQUENCE [LARGE SCALE GENOMIC DNA]</scope>
    <source>
        <strain evidence="4 5">CBS 129021</strain>
    </source>
</reference>
<feature type="compositionally biased region" description="Polar residues" evidence="3">
    <location>
        <begin position="59"/>
        <end position="71"/>
    </location>
</feature>
<evidence type="ECO:0008006" key="6">
    <source>
        <dbReference type="Google" id="ProtNLM"/>
    </source>
</evidence>
<dbReference type="InterPro" id="IPR010286">
    <property type="entry name" value="METTL16/RlmF"/>
</dbReference>
<dbReference type="RefSeq" id="XP_040712062.1">
    <property type="nucleotide sequence ID" value="XM_040860953.1"/>
</dbReference>
<evidence type="ECO:0000256" key="3">
    <source>
        <dbReference type="SAM" id="MobiDB-lite"/>
    </source>
</evidence>
<dbReference type="CDD" id="cd02440">
    <property type="entry name" value="AdoMet_MTases"/>
    <property type="match status" value="1"/>
</dbReference>
<dbReference type="InterPro" id="IPR029063">
    <property type="entry name" value="SAM-dependent_MTases_sf"/>
</dbReference>
<dbReference type="PANTHER" id="PTHR13393:SF0">
    <property type="entry name" value="RNA N6-ADENOSINE-METHYLTRANSFERASE METTL16"/>
    <property type="match status" value="1"/>
</dbReference>
<evidence type="ECO:0000313" key="5">
    <source>
        <dbReference type="Proteomes" id="UP000193689"/>
    </source>
</evidence>
<dbReference type="OrthoDB" id="514248at2759"/>
<feature type="region of interest" description="Disordered" evidence="3">
    <location>
        <begin position="1"/>
        <end position="22"/>
    </location>
</feature>
<evidence type="ECO:0000313" key="4">
    <source>
        <dbReference type="EMBL" id="ORY59488.1"/>
    </source>
</evidence>
<dbReference type="GO" id="GO:0070475">
    <property type="term" value="P:rRNA base methylation"/>
    <property type="evidence" value="ECO:0007669"/>
    <property type="project" value="TreeGrafter"/>
</dbReference>
<dbReference type="Gene3D" id="3.40.50.150">
    <property type="entry name" value="Vaccinia Virus protein VP39"/>
    <property type="match status" value="1"/>
</dbReference>
<dbReference type="PANTHER" id="PTHR13393">
    <property type="entry name" value="SAM-DEPENDENT METHYLTRANSFERASE"/>
    <property type="match status" value="1"/>
</dbReference>
<proteinExistence type="predicted"/>
<evidence type="ECO:0000256" key="2">
    <source>
        <dbReference type="ARBA" id="ARBA00022679"/>
    </source>
</evidence>
<dbReference type="GO" id="GO:0008168">
    <property type="term" value="F:methyltransferase activity"/>
    <property type="evidence" value="ECO:0007669"/>
    <property type="project" value="UniProtKB-KW"/>
</dbReference>
<keyword evidence="5" id="KW-1185">Reference proteome</keyword>
<accession>A0A1Y2DJQ7</accession>
<dbReference type="GeneID" id="63777165"/>
<keyword evidence="1" id="KW-0489">Methyltransferase</keyword>
<gene>
    <name evidence="4" type="ORF">BCR38DRAFT_444670</name>
</gene>
<dbReference type="STRING" id="1141098.A0A1Y2DJQ7"/>
<name>A0A1Y2DJQ7_9PEZI</name>
<sequence>MAPLDGEVAARRGMKRKHSGDEVRLTPFQRLAAARRVENAARLAEEAAWELSKDDPANNAASDTEELQSSAEDGRDDAYYRKLYETEPDFRSLGEKDADFLACLKDGRHLDFTDPASVMQLTKTLLKLDFGLQVDLPSDRLCPPVPNRHNYILWLKNLIDSTSSSYSDIYEPGRQVTGLDIGTGASAIYPLLGGIQRPWNFIATDIDDESLCYARKNVEMNHLQSQIQVFERPVEDLLIPLDELKLKELDFVMTNPPFYTSESELLELAKQKSQPPNSVCTGALNEMVCDGGEVGFIKRILDESLVLRERIQWYTSMLGKQSSLEVVVGLLKEKGIENYAVTEFFPGNKTRRWAIGWSFGNRRSCLEACRGFEPAAGKKLLPPPTEFSVATKMTRKGGREQLENVFWTQLEDVTDGLDLVSWNMDEDRLRVVGFANGNVWSRAYRRSKERHSVKREDSVGRGANKTVAECAFGFAISIRTEKGQAIQDKVEVVVRWLQGTDYGLFESFYGMLRNALLNVVV</sequence>
<dbReference type="Proteomes" id="UP000193689">
    <property type="component" value="Unassembled WGS sequence"/>
</dbReference>
<dbReference type="SUPFAM" id="SSF53335">
    <property type="entry name" value="S-adenosyl-L-methionine-dependent methyltransferases"/>
    <property type="match status" value="1"/>
</dbReference>
<feature type="region of interest" description="Disordered" evidence="3">
    <location>
        <begin position="48"/>
        <end position="72"/>
    </location>
</feature>
<protein>
    <recommendedName>
        <fullName evidence="6">U6 small nuclear RNA (adenine-(43)-N(6))-methyltransferase</fullName>
    </recommendedName>
</protein>
<dbReference type="AlphaFoldDB" id="A0A1Y2DJQ7"/>